<dbReference type="PATRIC" id="fig|317.243.peg.479"/>
<evidence type="ECO:0000313" key="2">
    <source>
        <dbReference type="Proteomes" id="UP000093104"/>
    </source>
</evidence>
<evidence type="ECO:0000313" key="1">
    <source>
        <dbReference type="EMBL" id="OCR22518.1"/>
    </source>
</evidence>
<reference evidence="1 2" key="1">
    <citation type="submission" date="2015-07" db="EMBL/GenBank/DDBJ databases">
        <title>Draft genome sequence of a diazotrophic, plant growth-promoting rhizobacterium of the Pseudomonas syringae complex.</title>
        <authorList>
            <person name="Patten C.L."/>
            <person name="Jeong H."/>
        </authorList>
    </citation>
    <scope>NUCLEOTIDE SEQUENCE [LARGE SCALE GENOMIC DNA]</scope>
    <source>
        <strain evidence="1 2">GR12-2</strain>
    </source>
</reference>
<dbReference type="OrthoDB" id="7041917at2"/>
<comment type="caution">
    <text evidence="1">The sequence shown here is derived from an EMBL/GenBank/DDBJ whole genome shotgun (WGS) entry which is preliminary data.</text>
</comment>
<dbReference type="Proteomes" id="UP000093104">
    <property type="component" value="Unassembled WGS sequence"/>
</dbReference>
<name>A0A1C7Z1X3_PSESX</name>
<dbReference type="EMBL" id="LGSI01000068">
    <property type="protein sequence ID" value="OCR22518.1"/>
    <property type="molecule type" value="Genomic_DNA"/>
</dbReference>
<proteinExistence type="predicted"/>
<gene>
    <name evidence="1" type="ORF">AFK24_25870</name>
</gene>
<dbReference type="RefSeq" id="WP_065835930.1">
    <property type="nucleotide sequence ID" value="NZ_LGSI01000068.1"/>
</dbReference>
<protein>
    <submittedName>
        <fullName evidence="1">Uncharacterized protein</fullName>
    </submittedName>
</protein>
<dbReference type="InterPro" id="IPR008775">
    <property type="entry name" value="Phytyl_CoA_dOase-like"/>
</dbReference>
<organism evidence="1 2">
    <name type="scientific">Pseudomonas syringae</name>
    <dbReference type="NCBI Taxonomy" id="317"/>
    <lineage>
        <taxon>Bacteria</taxon>
        <taxon>Pseudomonadati</taxon>
        <taxon>Pseudomonadota</taxon>
        <taxon>Gammaproteobacteria</taxon>
        <taxon>Pseudomonadales</taxon>
        <taxon>Pseudomonadaceae</taxon>
        <taxon>Pseudomonas</taxon>
    </lineage>
</organism>
<dbReference type="GO" id="GO:0016706">
    <property type="term" value="F:2-oxoglutarate-dependent dioxygenase activity"/>
    <property type="evidence" value="ECO:0007669"/>
    <property type="project" value="UniProtKB-ARBA"/>
</dbReference>
<accession>A0A1C7Z1X3</accession>
<sequence>MLHSLSSSAPPLDSFAFARDGFLLLRDCLSPTLIDQQAAAVATYLLRSDPIRKSGARAHPEILRRRQAYECRTSGVMTLVHHERLLATLHMLAGERSYPVGIGSPESTQELRTCHACQANGGSPHITAWIALRPITLEAGLSVLPGSHTDNRQCLERLLAEDPELAGTLQQMREEGASLEQWQALESRLLEGMHTRQTQASGQGLRLLALNKGDVLIQQQGLLVNAQRLDSRSCLVVRYSATQLHLNHYFSDSGSLVG</sequence>
<dbReference type="SUPFAM" id="SSF51197">
    <property type="entry name" value="Clavaminate synthase-like"/>
    <property type="match status" value="1"/>
</dbReference>
<dbReference type="AlphaFoldDB" id="A0A1C7Z1X3"/>
<dbReference type="Pfam" id="PF05721">
    <property type="entry name" value="PhyH"/>
    <property type="match status" value="1"/>
</dbReference>
<dbReference type="Gene3D" id="2.60.120.620">
    <property type="entry name" value="q2cbj1_9rhob like domain"/>
    <property type="match status" value="1"/>
</dbReference>